<dbReference type="AlphaFoldDB" id="A0AAN6Y1A4"/>
<organism evidence="1 2">
    <name type="scientific">Rhypophila decipiens</name>
    <dbReference type="NCBI Taxonomy" id="261697"/>
    <lineage>
        <taxon>Eukaryota</taxon>
        <taxon>Fungi</taxon>
        <taxon>Dikarya</taxon>
        <taxon>Ascomycota</taxon>
        <taxon>Pezizomycotina</taxon>
        <taxon>Sordariomycetes</taxon>
        <taxon>Sordariomycetidae</taxon>
        <taxon>Sordariales</taxon>
        <taxon>Naviculisporaceae</taxon>
        <taxon>Rhypophila</taxon>
    </lineage>
</organism>
<evidence type="ECO:0000313" key="2">
    <source>
        <dbReference type="Proteomes" id="UP001301769"/>
    </source>
</evidence>
<proteinExistence type="predicted"/>
<keyword evidence="2" id="KW-1185">Reference proteome</keyword>
<sequence length="209" mass="23144">MAPDPYTFDLNIDNELDPEYPIHFARHDTYMPLDGTTEVTPHLQDNQGVTITKSDGRDGLSTTLSFWLGGDSEEEAKLKFDVYCEMPASDGSIPHARLGDCTNLDSGMFHDGWRSNLYSGKNDNDDEIGSREGVSANISGKLGNIVPKMGNTLPKIKGVPDLFHQGSNTSWRIPIGDLIEQNGVRVQLRDRDLEYPHSKACIVISGYQD</sequence>
<accession>A0AAN6Y1A4</accession>
<gene>
    <name evidence="1" type="ORF">QBC37DRAFT_390217</name>
</gene>
<protein>
    <submittedName>
        <fullName evidence="1">Uncharacterized protein</fullName>
    </submittedName>
</protein>
<comment type="caution">
    <text evidence="1">The sequence shown here is derived from an EMBL/GenBank/DDBJ whole genome shotgun (WGS) entry which is preliminary data.</text>
</comment>
<dbReference type="EMBL" id="MU858166">
    <property type="protein sequence ID" value="KAK4210754.1"/>
    <property type="molecule type" value="Genomic_DNA"/>
</dbReference>
<evidence type="ECO:0000313" key="1">
    <source>
        <dbReference type="EMBL" id="KAK4210754.1"/>
    </source>
</evidence>
<reference evidence="1" key="1">
    <citation type="journal article" date="2023" name="Mol. Phylogenet. Evol.">
        <title>Genome-scale phylogeny and comparative genomics of the fungal order Sordariales.</title>
        <authorList>
            <person name="Hensen N."/>
            <person name="Bonometti L."/>
            <person name="Westerberg I."/>
            <person name="Brannstrom I.O."/>
            <person name="Guillou S."/>
            <person name="Cros-Aarteil S."/>
            <person name="Calhoun S."/>
            <person name="Haridas S."/>
            <person name="Kuo A."/>
            <person name="Mondo S."/>
            <person name="Pangilinan J."/>
            <person name="Riley R."/>
            <person name="LaButti K."/>
            <person name="Andreopoulos B."/>
            <person name="Lipzen A."/>
            <person name="Chen C."/>
            <person name="Yan M."/>
            <person name="Daum C."/>
            <person name="Ng V."/>
            <person name="Clum A."/>
            <person name="Steindorff A."/>
            <person name="Ohm R.A."/>
            <person name="Martin F."/>
            <person name="Silar P."/>
            <person name="Natvig D.O."/>
            <person name="Lalanne C."/>
            <person name="Gautier V."/>
            <person name="Ament-Velasquez S.L."/>
            <person name="Kruys A."/>
            <person name="Hutchinson M.I."/>
            <person name="Powell A.J."/>
            <person name="Barry K."/>
            <person name="Miller A.N."/>
            <person name="Grigoriev I.V."/>
            <person name="Debuchy R."/>
            <person name="Gladieux P."/>
            <person name="Hiltunen Thoren M."/>
            <person name="Johannesson H."/>
        </authorList>
    </citation>
    <scope>NUCLEOTIDE SEQUENCE</scope>
    <source>
        <strain evidence="1">PSN293</strain>
    </source>
</reference>
<dbReference type="Proteomes" id="UP001301769">
    <property type="component" value="Unassembled WGS sequence"/>
</dbReference>
<name>A0AAN6Y1A4_9PEZI</name>
<reference evidence="1" key="2">
    <citation type="submission" date="2023-05" db="EMBL/GenBank/DDBJ databases">
        <authorList>
            <consortium name="Lawrence Berkeley National Laboratory"/>
            <person name="Steindorff A."/>
            <person name="Hensen N."/>
            <person name="Bonometti L."/>
            <person name="Westerberg I."/>
            <person name="Brannstrom I.O."/>
            <person name="Guillou S."/>
            <person name="Cros-Aarteil S."/>
            <person name="Calhoun S."/>
            <person name="Haridas S."/>
            <person name="Kuo A."/>
            <person name="Mondo S."/>
            <person name="Pangilinan J."/>
            <person name="Riley R."/>
            <person name="Labutti K."/>
            <person name="Andreopoulos B."/>
            <person name="Lipzen A."/>
            <person name="Chen C."/>
            <person name="Yanf M."/>
            <person name="Daum C."/>
            <person name="Ng V."/>
            <person name="Clum A."/>
            <person name="Ohm R."/>
            <person name="Martin F."/>
            <person name="Silar P."/>
            <person name="Natvig D."/>
            <person name="Lalanne C."/>
            <person name="Gautier V."/>
            <person name="Ament-Velasquez S.L."/>
            <person name="Kruys A."/>
            <person name="Hutchinson M.I."/>
            <person name="Powell A.J."/>
            <person name="Barry K."/>
            <person name="Miller A.N."/>
            <person name="Grigoriev I.V."/>
            <person name="Debuchy R."/>
            <person name="Gladieux P."/>
            <person name="Thoren M.H."/>
            <person name="Johannesson H."/>
        </authorList>
    </citation>
    <scope>NUCLEOTIDE SEQUENCE</scope>
    <source>
        <strain evidence="1">PSN293</strain>
    </source>
</reference>